<dbReference type="Proteomes" id="UP001301769">
    <property type="component" value="Unassembled WGS sequence"/>
</dbReference>
<protein>
    <submittedName>
        <fullName evidence="2">Uncharacterized protein</fullName>
    </submittedName>
</protein>
<dbReference type="InterPro" id="IPR022085">
    <property type="entry name" value="OpdG"/>
</dbReference>
<dbReference type="AlphaFoldDB" id="A0AAN6YAT1"/>
<dbReference type="InterPro" id="IPR053204">
    <property type="entry name" value="Oxopyrrolidines_Biosynth-assoc"/>
</dbReference>
<feature type="region of interest" description="Disordered" evidence="1">
    <location>
        <begin position="1"/>
        <end position="22"/>
    </location>
</feature>
<reference evidence="2" key="1">
    <citation type="journal article" date="2023" name="Mol. Phylogenet. Evol.">
        <title>Genome-scale phylogeny and comparative genomics of the fungal order Sordariales.</title>
        <authorList>
            <person name="Hensen N."/>
            <person name="Bonometti L."/>
            <person name="Westerberg I."/>
            <person name="Brannstrom I.O."/>
            <person name="Guillou S."/>
            <person name="Cros-Aarteil S."/>
            <person name="Calhoun S."/>
            <person name="Haridas S."/>
            <person name="Kuo A."/>
            <person name="Mondo S."/>
            <person name="Pangilinan J."/>
            <person name="Riley R."/>
            <person name="LaButti K."/>
            <person name="Andreopoulos B."/>
            <person name="Lipzen A."/>
            <person name="Chen C."/>
            <person name="Yan M."/>
            <person name="Daum C."/>
            <person name="Ng V."/>
            <person name="Clum A."/>
            <person name="Steindorff A."/>
            <person name="Ohm R.A."/>
            <person name="Martin F."/>
            <person name="Silar P."/>
            <person name="Natvig D.O."/>
            <person name="Lalanne C."/>
            <person name="Gautier V."/>
            <person name="Ament-Velasquez S.L."/>
            <person name="Kruys A."/>
            <person name="Hutchinson M.I."/>
            <person name="Powell A.J."/>
            <person name="Barry K."/>
            <person name="Miller A.N."/>
            <person name="Grigoriev I.V."/>
            <person name="Debuchy R."/>
            <person name="Gladieux P."/>
            <person name="Hiltunen Thoren M."/>
            <person name="Johannesson H."/>
        </authorList>
    </citation>
    <scope>NUCLEOTIDE SEQUENCE</scope>
    <source>
        <strain evidence="2">PSN293</strain>
    </source>
</reference>
<dbReference type="PANTHER" id="PTHR38797:SF4">
    <property type="entry name" value="NUCLEAR PORE COMPLEX PROTEIN NUP85"/>
    <property type="match status" value="1"/>
</dbReference>
<accession>A0AAN6YAT1</accession>
<dbReference type="PANTHER" id="PTHR38797">
    <property type="entry name" value="NUCLEAR PORE COMPLEX PROTEIN NUP85-RELATED"/>
    <property type="match status" value="1"/>
</dbReference>
<evidence type="ECO:0000256" key="1">
    <source>
        <dbReference type="SAM" id="MobiDB-lite"/>
    </source>
</evidence>
<keyword evidence="3" id="KW-1185">Reference proteome</keyword>
<name>A0AAN6YAT1_9PEZI</name>
<gene>
    <name evidence="2" type="ORF">QBC37DRAFT_371889</name>
</gene>
<organism evidence="2 3">
    <name type="scientific">Rhypophila decipiens</name>
    <dbReference type="NCBI Taxonomy" id="261697"/>
    <lineage>
        <taxon>Eukaryota</taxon>
        <taxon>Fungi</taxon>
        <taxon>Dikarya</taxon>
        <taxon>Ascomycota</taxon>
        <taxon>Pezizomycotina</taxon>
        <taxon>Sordariomycetes</taxon>
        <taxon>Sordariomycetidae</taxon>
        <taxon>Sordariales</taxon>
        <taxon>Naviculisporaceae</taxon>
        <taxon>Rhypophila</taxon>
    </lineage>
</organism>
<proteinExistence type="predicted"/>
<comment type="caution">
    <text evidence="2">The sequence shown here is derived from an EMBL/GenBank/DDBJ whole genome shotgun (WGS) entry which is preliminary data.</text>
</comment>
<evidence type="ECO:0000313" key="3">
    <source>
        <dbReference type="Proteomes" id="UP001301769"/>
    </source>
</evidence>
<dbReference type="Pfam" id="PF12311">
    <property type="entry name" value="DUF3632"/>
    <property type="match status" value="1"/>
</dbReference>
<reference evidence="2" key="2">
    <citation type="submission" date="2023-05" db="EMBL/GenBank/DDBJ databases">
        <authorList>
            <consortium name="Lawrence Berkeley National Laboratory"/>
            <person name="Steindorff A."/>
            <person name="Hensen N."/>
            <person name="Bonometti L."/>
            <person name="Westerberg I."/>
            <person name="Brannstrom I.O."/>
            <person name="Guillou S."/>
            <person name="Cros-Aarteil S."/>
            <person name="Calhoun S."/>
            <person name="Haridas S."/>
            <person name="Kuo A."/>
            <person name="Mondo S."/>
            <person name="Pangilinan J."/>
            <person name="Riley R."/>
            <person name="Labutti K."/>
            <person name="Andreopoulos B."/>
            <person name="Lipzen A."/>
            <person name="Chen C."/>
            <person name="Yanf M."/>
            <person name="Daum C."/>
            <person name="Ng V."/>
            <person name="Clum A."/>
            <person name="Ohm R."/>
            <person name="Martin F."/>
            <person name="Silar P."/>
            <person name="Natvig D."/>
            <person name="Lalanne C."/>
            <person name="Gautier V."/>
            <person name="Ament-Velasquez S.L."/>
            <person name="Kruys A."/>
            <person name="Hutchinson M.I."/>
            <person name="Powell A.J."/>
            <person name="Barry K."/>
            <person name="Miller A.N."/>
            <person name="Grigoriev I.V."/>
            <person name="Debuchy R."/>
            <person name="Gladieux P."/>
            <person name="Thoren M.H."/>
            <person name="Johannesson H."/>
        </authorList>
    </citation>
    <scope>NUCLEOTIDE SEQUENCE</scope>
    <source>
        <strain evidence="2">PSN293</strain>
    </source>
</reference>
<evidence type="ECO:0000313" key="2">
    <source>
        <dbReference type="EMBL" id="KAK4215624.1"/>
    </source>
</evidence>
<sequence>MPEPKPATEPKSISESESSTALADELFRPYPQEDEYVQFTLDEGVEVLVFKDGSTDLNNGYSDKRVVLTLQKYIHGKITLDEATRTMLDFVPKGNGSGSFGGCMMQVAGQIPYTHRLGHARLVQLLRNVYYFLGSASLNQFGIEIYENFEPDLETEYNDRPTPADPYCQTLNLGCFFAQLSQNGLFNMATEGIRTMRRLEQTEFDDGAYRYTDCYVSLAALWIIFAGQSLYTAVVEAYDPRLSPGGQKQNALHDPGPLYKGPISGKERWAFWRDALKAAAERENGSDESRRLAKNAAEVMDVIERSFQF</sequence>
<feature type="compositionally biased region" description="Basic and acidic residues" evidence="1">
    <location>
        <begin position="1"/>
        <end position="14"/>
    </location>
</feature>
<dbReference type="EMBL" id="MU858078">
    <property type="protein sequence ID" value="KAK4215624.1"/>
    <property type="molecule type" value="Genomic_DNA"/>
</dbReference>